<accession>A0ACB8BKX0</accession>
<sequence>MQLIVLILSSRDVIRDGWATEVHPEGTRYFINNAMRTCVEVDICDDDIFTDVNLFASLLYARLCEVEKQIPVLKLEDVLIVLEPQSDGHEIVCRDYLVNLRDRYPFWLSEYDAGCILRDCKGVAHPTHVGLAVRAQYWKHCDLFPHLRPVTQDSVDEVKGMLLHAYNERLTSPLSCAPFTTEELRCHLDVIDKIDGNFLPHLLFIFLMLFGISRECFRNQYRNFHGELGVRLSFNQTVHSWTYTRLKTMSIVSPLLFNAPDAHTRSLHNIFVDGIARFHTWNEFTVMLNKELQDSNLLAILLGVNVGFLAIGSVDDGDGRAFSQIASYMSLVASVGSIVLGLIFVRNNRSSGPETIADTAQFLERNNDEKHGLEKLAIVYSLPYAFLVWRMFFFLVAFLIEWCKPGDVSSWVPVGAILFSVGALIIWGAYTAGDGRERGRRGLQSSNVLVWLRSRFKIETQSISEAQDNGSTSMKPSLKWWSCHWRRRRGRSTGEPPSTNTESAVPTGGLWIIWSCRRSIAHRVDGGIQPQHNVCIVCTGL</sequence>
<evidence type="ECO:0000313" key="2">
    <source>
        <dbReference type="Proteomes" id="UP000790709"/>
    </source>
</evidence>
<organism evidence="1 2">
    <name type="scientific">Leucogyrophana mollusca</name>
    <dbReference type="NCBI Taxonomy" id="85980"/>
    <lineage>
        <taxon>Eukaryota</taxon>
        <taxon>Fungi</taxon>
        <taxon>Dikarya</taxon>
        <taxon>Basidiomycota</taxon>
        <taxon>Agaricomycotina</taxon>
        <taxon>Agaricomycetes</taxon>
        <taxon>Agaricomycetidae</taxon>
        <taxon>Boletales</taxon>
        <taxon>Boletales incertae sedis</taxon>
        <taxon>Leucogyrophana</taxon>
    </lineage>
</organism>
<reference evidence="1" key="1">
    <citation type="journal article" date="2021" name="New Phytol.">
        <title>Evolutionary innovations through gain and loss of genes in the ectomycorrhizal Boletales.</title>
        <authorList>
            <person name="Wu G."/>
            <person name="Miyauchi S."/>
            <person name="Morin E."/>
            <person name="Kuo A."/>
            <person name="Drula E."/>
            <person name="Varga T."/>
            <person name="Kohler A."/>
            <person name="Feng B."/>
            <person name="Cao Y."/>
            <person name="Lipzen A."/>
            <person name="Daum C."/>
            <person name="Hundley H."/>
            <person name="Pangilinan J."/>
            <person name="Johnson J."/>
            <person name="Barry K."/>
            <person name="LaButti K."/>
            <person name="Ng V."/>
            <person name="Ahrendt S."/>
            <person name="Min B."/>
            <person name="Choi I.G."/>
            <person name="Park H."/>
            <person name="Plett J.M."/>
            <person name="Magnuson J."/>
            <person name="Spatafora J.W."/>
            <person name="Nagy L.G."/>
            <person name="Henrissat B."/>
            <person name="Grigoriev I.V."/>
            <person name="Yang Z.L."/>
            <person name="Xu J."/>
            <person name="Martin F.M."/>
        </authorList>
    </citation>
    <scope>NUCLEOTIDE SEQUENCE</scope>
    <source>
        <strain evidence="1">KUC20120723A-06</strain>
    </source>
</reference>
<dbReference type="Proteomes" id="UP000790709">
    <property type="component" value="Unassembled WGS sequence"/>
</dbReference>
<comment type="caution">
    <text evidence="1">The sequence shown here is derived from an EMBL/GenBank/DDBJ whole genome shotgun (WGS) entry which is preliminary data.</text>
</comment>
<gene>
    <name evidence="1" type="ORF">BV22DRAFT_1008875</name>
</gene>
<name>A0ACB8BKX0_9AGAM</name>
<keyword evidence="2" id="KW-1185">Reference proteome</keyword>
<protein>
    <submittedName>
        <fullName evidence="1">Uncharacterized protein</fullName>
    </submittedName>
</protein>
<proteinExistence type="predicted"/>
<evidence type="ECO:0000313" key="1">
    <source>
        <dbReference type="EMBL" id="KAH7926535.1"/>
    </source>
</evidence>
<dbReference type="EMBL" id="MU266381">
    <property type="protein sequence ID" value="KAH7926535.1"/>
    <property type="molecule type" value="Genomic_DNA"/>
</dbReference>